<dbReference type="STRING" id="1120923.SAMN02746095_03233"/>
<sequence>MTVLPPFPEHLAEQTRFLTDHERRELWEAAILMADSRGLLVRLTALFGRQVESIQSALVQTGERLGGQAWTGLIQKAQDVVEDVLWNSYRYATFGLEAAPGFVRPQHPRKNLMHRLATTASGAASGFVGLPGAFVDIPFTTAAILRSIAEVARDFGEDLSSEDTRRACLEVLAFGSPGGSGEETEIGYWAARLGVSHLTINLLIRSAAGQFGLVLSEKFLAQAVPVAGALTGGLLNYSFTDYYQSMAKVHFCLRALELRIGDEDAVNRSFEAMVQAARDRRRIGRRRRVVISALLPGR</sequence>
<gene>
    <name evidence="1" type="ORF">Aam_091_027</name>
</gene>
<dbReference type="InterPro" id="IPR024787">
    <property type="entry name" value="EcsC"/>
</dbReference>
<dbReference type="RefSeq" id="WP_048879758.1">
    <property type="nucleotide sequence ID" value="NZ_BANC01000089.1"/>
</dbReference>
<reference evidence="1 2" key="1">
    <citation type="submission" date="2012-11" db="EMBL/GenBank/DDBJ databases">
        <title>Whole genome sequence of Acidocella aminolytica 101 = DSM 11237.</title>
        <authorList>
            <person name="Azuma Y."/>
            <person name="Higashiura N."/>
            <person name="Hirakawa H."/>
            <person name="Matsushita K."/>
        </authorList>
    </citation>
    <scope>NUCLEOTIDE SEQUENCE [LARGE SCALE GENOMIC DNA]</scope>
    <source>
        <strain evidence="2">101 / DSM 11237</strain>
    </source>
</reference>
<evidence type="ECO:0000313" key="2">
    <source>
        <dbReference type="Proteomes" id="UP000032668"/>
    </source>
</evidence>
<dbReference type="Proteomes" id="UP000032668">
    <property type="component" value="Unassembled WGS sequence"/>
</dbReference>
<evidence type="ECO:0000313" key="1">
    <source>
        <dbReference type="EMBL" id="GAN81370.1"/>
    </source>
</evidence>
<organism evidence="1 2">
    <name type="scientific">Acidocella aminolytica 101 = DSM 11237</name>
    <dbReference type="NCBI Taxonomy" id="1120923"/>
    <lineage>
        <taxon>Bacteria</taxon>
        <taxon>Pseudomonadati</taxon>
        <taxon>Pseudomonadota</taxon>
        <taxon>Alphaproteobacteria</taxon>
        <taxon>Acetobacterales</taxon>
        <taxon>Acidocellaceae</taxon>
        <taxon>Acidocella</taxon>
    </lineage>
</organism>
<dbReference type="PANTHER" id="PTHR41260">
    <property type="entry name" value="PROTEIN ECSC"/>
    <property type="match status" value="1"/>
</dbReference>
<dbReference type="EMBL" id="BANC01000089">
    <property type="protein sequence ID" value="GAN81370.1"/>
    <property type="molecule type" value="Genomic_DNA"/>
</dbReference>
<dbReference type="OrthoDB" id="1238772at2"/>
<protein>
    <recommendedName>
        <fullName evidence="3">EcsC protein family protein</fullName>
    </recommendedName>
</protein>
<evidence type="ECO:0008006" key="3">
    <source>
        <dbReference type="Google" id="ProtNLM"/>
    </source>
</evidence>
<accession>A0A0D6PHX2</accession>
<dbReference type="AlphaFoldDB" id="A0A0D6PHX2"/>
<name>A0A0D6PHX2_9PROT</name>
<dbReference type="Pfam" id="PF12787">
    <property type="entry name" value="EcsC"/>
    <property type="match status" value="1"/>
</dbReference>
<comment type="caution">
    <text evidence="1">The sequence shown here is derived from an EMBL/GenBank/DDBJ whole genome shotgun (WGS) entry which is preliminary data.</text>
</comment>
<keyword evidence="2" id="KW-1185">Reference proteome</keyword>
<proteinExistence type="predicted"/>
<dbReference type="PANTHER" id="PTHR41260:SF1">
    <property type="entry name" value="PROTEIN ECSC"/>
    <property type="match status" value="1"/>
</dbReference>